<dbReference type="EMBL" id="CAXAMM010024852">
    <property type="protein sequence ID" value="CAK9056066.1"/>
    <property type="molecule type" value="Genomic_DNA"/>
</dbReference>
<name>A0ABP0MX80_9DINO</name>
<sequence length="98" mass="11233">MQEKIQSDWTKILGKEAEFEAGHEVPALELIHVLKASFVRLFYLMNEQDLQSKSVEPAALVMMGVACRLSKEFQQMMAYKSGQHWWPATTAQSLFNEV</sequence>
<reference evidence="1 2" key="1">
    <citation type="submission" date="2024-02" db="EMBL/GenBank/DDBJ databases">
        <authorList>
            <person name="Chen Y."/>
            <person name="Shah S."/>
            <person name="Dougan E. K."/>
            <person name="Thang M."/>
            <person name="Chan C."/>
        </authorList>
    </citation>
    <scope>NUCLEOTIDE SEQUENCE [LARGE SCALE GENOMIC DNA]</scope>
</reference>
<evidence type="ECO:0000313" key="1">
    <source>
        <dbReference type="EMBL" id="CAK9056066.1"/>
    </source>
</evidence>
<comment type="caution">
    <text evidence="1">The sequence shown here is derived from an EMBL/GenBank/DDBJ whole genome shotgun (WGS) entry which is preliminary data.</text>
</comment>
<keyword evidence="2" id="KW-1185">Reference proteome</keyword>
<feature type="non-terminal residue" evidence="1">
    <location>
        <position position="98"/>
    </location>
</feature>
<gene>
    <name evidence="1" type="ORF">SCF082_LOCUS30250</name>
</gene>
<dbReference type="Proteomes" id="UP001642464">
    <property type="component" value="Unassembled WGS sequence"/>
</dbReference>
<accession>A0ABP0MX80</accession>
<evidence type="ECO:0000313" key="2">
    <source>
        <dbReference type="Proteomes" id="UP001642464"/>
    </source>
</evidence>
<organism evidence="1 2">
    <name type="scientific">Durusdinium trenchii</name>
    <dbReference type="NCBI Taxonomy" id="1381693"/>
    <lineage>
        <taxon>Eukaryota</taxon>
        <taxon>Sar</taxon>
        <taxon>Alveolata</taxon>
        <taxon>Dinophyceae</taxon>
        <taxon>Suessiales</taxon>
        <taxon>Symbiodiniaceae</taxon>
        <taxon>Durusdinium</taxon>
    </lineage>
</organism>
<proteinExistence type="predicted"/>
<protein>
    <submittedName>
        <fullName evidence="1">Uncharacterized protein</fullName>
    </submittedName>
</protein>